<comment type="caution">
    <text evidence="1">The sequence shown here is derived from an EMBL/GenBank/DDBJ whole genome shotgun (WGS) entry which is preliminary data.</text>
</comment>
<keyword evidence="2" id="KW-1185">Reference proteome</keyword>
<reference evidence="1 2" key="1">
    <citation type="journal article" date="2019" name="Int. J. Syst. Evol. Microbiol.">
        <title>The Global Catalogue of Microorganisms (GCM) 10K type strain sequencing project: providing services to taxonomists for standard genome sequencing and annotation.</title>
        <authorList>
            <consortium name="The Broad Institute Genomics Platform"/>
            <consortium name="The Broad Institute Genome Sequencing Center for Infectious Disease"/>
            <person name="Wu L."/>
            <person name="Ma J."/>
        </authorList>
    </citation>
    <scope>NUCLEOTIDE SEQUENCE [LARGE SCALE GENOMIC DNA]</scope>
    <source>
        <strain evidence="1 2">JCM 3146</strain>
    </source>
</reference>
<dbReference type="Gene3D" id="2.30.130.30">
    <property type="entry name" value="Hypothetical protein"/>
    <property type="match status" value="1"/>
</dbReference>
<dbReference type="Proteomes" id="UP001501822">
    <property type="component" value="Unassembled WGS sequence"/>
</dbReference>
<dbReference type="RefSeq" id="WP_252808237.1">
    <property type="nucleotide sequence ID" value="NZ_BAAABM010000019.1"/>
</dbReference>
<dbReference type="InterPro" id="IPR027417">
    <property type="entry name" value="P-loop_NTPase"/>
</dbReference>
<accession>A0ABN0WHZ0</accession>
<sequence>MSAPTWALTVPQPAAWAIAHGYQDVYNRPFSTDVRGWIAICAGAAVDTELMHLTSRLTGRTPEEIAEASPERSMVVAVARLVDVCDDEACECGPWANKRFIHWRIADAILLPEPVPAPHIFGIWKMSDELAARVTHQWELAAARAAEQPAAEERKDSLALRDRLLPLPGPAESYRHVLLLGTTGAGKTTVIRQLLGTDPETERFPSTSSAKTTVADTELILTGDRRFQAAVTFADRDEIADHLRDNVWEAAKAVFEGRPEPTVYDKLLDHISQRFRFSYILGRPSPPRAAGDLDDLDDLEALDDDELLETASGDAPGENGTPADTTTAEMIQEVVEAIQHLVNTQVSVVQTEITASDKERPREEVIEDELENRVRRSVICEKVVEALLGAIEKRFSLLTAGELQRDSNGWPVSWTWGTDDRAEFLNVITRFSSNQAAFFGTLLTPLVNGIRVSGPFRPLWRDSDARLVLIDGEGMGHVQESATEVSTRVRKRLDDVDAIVLVDNAAQPMQAAPVAIMRTAAATGNGDKLHFLFTHLDLVKGDNIRTVTDQKRHVLESAENVLNAVRADLGVAERVLRRQLYDASYFVGGIQGRIDLRRLDPTRPRDKAPLRTSRELVALMDALTADTVEMEVGPARPVYKSADLTRTVAEAAGVFHRLWDGMLGLSYDPEVKKQHWATIKALTRRLSEGRTDEYRDLRPAASLRTYLETRLYLLIQKPVRWTGAQPEPEEQQVVFDRISQAVTKRLVKLIDRMITEEPHADWLRAYEEYGKGSTIRRAQILATDIYTHAVPRPGLSDAYDNPFAQAVYAAFAEVAAEQDLLLE</sequence>
<evidence type="ECO:0000313" key="2">
    <source>
        <dbReference type="Proteomes" id="UP001501822"/>
    </source>
</evidence>
<proteinExistence type="predicted"/>
<protein>
    <recommendedName>
        <fullName evidence="3">AAA+ ATPase domain-containing protein</fullName>
    </recommendedName>
</protein>
<evidence type="ECO:0000313" key="1">
    <source>
        <dbReference type="EMBL" id="GAA0338485.1"/>
    </source>
</evidence>
<dbReference type="Gene3D" id="3.40.50.300">
    <property type="entry name" value="P-loop containing nucleotide triphosphate hydrolases"/>
    <property type="match status" value="1"/>
</dbReference>
<dbReference type="SUPFAM" id="SSF88697">
    <property type="entry name" value="PUA domain-like"/>
    <property type="match status" value="1"/>
</dbReference>
<name>A0ABN0WHZ0_9ACTN</name>
<dbReference type="EMBL" id="BAAABM010000019">
    <property type="protein sequence ID" value="GAA0338485.1"/>
    <property type="molecule type" value="Genomic_DNA"/>
</dbReference>
<evidence type="ECO:0008006" key="3">
    <source>
        <dbReference type="Google" id="ProtNLM"/>
    </source>
</evidence>
<gene>
    <name evidence="1" type="ORF">GCM10010151_30150</name>
</gene>
<dbReference type="SUPFAM" id="SSF52540">
    <property type="entry name" value="P-loop containing nucleoside triphosphate hydrolases"/>
    <property type="match status" value="1"/>
</dbReference>
<organism evidence="1 2">
    <name type="scientific">Actinoallomurus spadix</name>
    <dbReference type="NCBI Taxonomy" id="79912"/>
    <lineage>
        <taxon>Bacteria</taxon>
        <taxon>Bacillati</taxon>
        <taxon>Actinomycetota</taxon>
        <taxon>Actinomycetes</taxon>
        <taxon>Streptosporangiales</taxon>
        <taxon>Thermomonosporaceae</taxon>
        <taxon>Actinoallomurus</taxon>
    </lineage>
</organism>
<dbReference type="InterPro" id="IPR015947">
    <property type="entry name" value="PUA-like_sf"/>
</dbReference>